<dbReference type="GO" id="GO:0051537">
    <property type="term" value="F:2 iron, 2 sulfur cluster binding"/>
    <property type="evidence" value="ECO:0007669"/>
    <property type="project" value="UniProtKB-KW"/>
</dbReference>
<dbReference type="Gene3D" id="1.10.150.120">
    <property type="entry name" value="[2Fe-2S]-binding domain"/>
    <property type="match status" value="1"/>
</dbReference>
<evidence type="ECO:0000256" key="5">
    <source>
        <dbReference type="ARBA" id="ARBA00023014"/>
    </source>
</evidence>
<dbReference type="PANTHER" id="PTHR44379:SF5">
    <property type="entry name" value="OXIDOREDUCTASE WITH IRON-SULFUR SUBUNIT"/>
    <property type="match status" value="1"/>
</dbReference>
<dbReference type="SUPFAM" id="SSF47741">
    <property type="entry name" value="CO dehydrogenase ISP C-domain like"/>
    <property type="match status" value="1"/>
</dbReference>
<dbReference type="InterPro" id="IPR001041">
    <property type="entry name" value="2Fe-2S_ferredoxin-type"/>
</dbReference>
<gene>
    <name evidence="8" type="ORF">BDZ31_001304</name>
</gene>
<dbReference type="Proteomes" id="UP000585272">
    <property type="component" value="Unassembled WGS sequence"/>
</dbReference>
<dbReference type="FunFam" id="3.10.20.30:FF:000020">
    <property type="entry name" value="Xanthine dehydrogenase iron-sulfur subunit"/>
    <property type="match status" value="1"/>
</dbReference>
<keyword evidence="2" id="KW-0479">Metal-binding</keyword>
<comment type="pathway">
    <text evidence="6">Alkaloid degradation; nicotine degradation.</text>
</comment>
<dbReference type="EMBL" id="JACHNU010000001">
    <property type="protein sequence ID" value="MBB4661731.1"/>
    <property type="molecule type" value="Genomic_DNA"/>
</dbReference>
<name>A0A840IBV7_9ACTN</name>
<dbReference type="Pfam" id="PF01799">
    <property type="entry name" value="Fer2_2"/>
    <property type="match status" value="1"/>
</dbReference>
<keyword evidence="9" id="KW-1185">Reference proteome</keyword>
<organism evidence="8 9">
    <name type="scientific">Conexibacter arvalis</name>
    <dbReference type="NCBI Taxonomy" id="912552"/>
    <lineage>
        <taxon>Bacteria</taxon>
        <taxon>Bacillati</taxon>
        <taxon>Actinomycetota</taxon>
        <taxon>Thermoleophilia</taxon>
        <taxon>Solirubrobacterales</taxon>
        <taxon>Conexibacteraceae</taxon>
        <taxon>Conexibacter</taxon>
    </lineage>
</organism>
<dbReference type="PROSITE" id="PS51085">
    <property type="entry name" value="2FE2S_FER_2"/>
    <property type="match status" value="1"/>
</dbReference>
<dbReference type="SUPFAM" id="SSF54292">
    <property type="entry name" value="2Fe-2S ferredoxin-like"/>
    <property type="match status" value="1"/>
</dbReference>
<protein>
    <submittedName>
        <fullName evidence="8">Carbon-monoxide dehydrogenase small subunit</fullName>
        <ecNumber evidence="8">1.2.7.4</ecNumber>
    </submittedName>
</protein>
<dbReference type="RefSeq" id="WP_183340143.1">
    <property type="nucleotide sequence ID" value="NZ_JACHNU010000001.1"/>
</dbReference>
<dbReference type="Pfam" id="PF00111">
    <property type="entry name" value="Fer2"/>
    <property type="match status" value="1"/>
</dbReference>
<dbReference type="Gene3D" id="3.10.20.30">
    <property type="match status" value="1"/>
</dbReference>
<comment type="caution">
    <text evidence="8">The sequence shown here is derived from an EMBL/GenBank/DDBJ whole genome shotgun (WGS) entry which is preliminary data.</text>
</comment>
<keyword evidence="1" id="KW-0001">2Fe-2S</keyword>
<feature type="domain" description="2Fe-2S ferredoxin-type" evidence="7">
    <location>
        <begin position="1"/>
        <end position="77"/>
    </location>
</feature>
<dbReference type="PANTHER" id="PTHR44379">
    <property type="entry name" value="OXIDOREDUCTASE WITH IRON-SULFUR SUBUNIT"/>
    <property type="match status" value="1"/>
</dbReference>
<dbReference type="PROSITE" id="PS00197">
    <property type="entry name" value="2FE2S_FER_1"/>
    <property type="match status" value="1"/>
</dbReference>
<evidence type="ECO:0000256" key="2">
    <source>
        <dbReference type="ARBA" id="ARBA00022723"/>
    </source>
</evidence>
<evidence type="ECO:0000313" key="8">
    <source>
        <dbReference type="EMBL" id="MBB4661731.1"/>
    </source>
</evidence>
<keyword evidence="3 8" id="KW-0560">Oxidoreductase</keyword>
<evidence type="ECO:0000259" key="7">
    <source>
        <dbReference type="PROSITE" id="PS51085"/>
    </source>
</evidence>
<proteinExistence type="predicted"/>
<keyword evidence="5" id="KW-0411">Iron-sulfur</keyword>
<reference evidence="8 9" key="1">
    <citation type="submission" date="2020-08" db="EMBL/GenBank/DDBJ databases">
        <title>Genomic Encyclopedia of Archaeal and Bacterial Type Strains, Phase II (KMG-II): from individual species to whole genera.</title>
        <authorList>
            <person name="Goeker M."/>
        </authorList>
    </citation>
    <scope>NUCLEOTIDE SEQUENCE [LARGE SCALE GENOMIC DNA]</scope>
    <source>
        <strain evidence="8 9">DSM 23288</strain>
    </source>
</reference>
<evidence type="ECO:0000256" key="3">
    <source>
        <dbReference type="ARBA" id="ARBA00023002"/>
    </source>
</evidence>
<dbReference type="InterPro" id="IPR051452">
    <property type="entry name" value="Diverse_Oxidoreductases"/>
</dbReference>
<sequence length="165" mass="17050">MKITLTVNGSRRELEVDDRRLLADVLREELGLTGTKVGCSHGVCGSCTVHVDGRAVRSCIMLAVQADGRAVRTVEDLAAPDGTLHPLQQAFSEEHALQCGFCTPGFLMTALPAVEAGAPLDAGQARELVSGNICRCTGYDGIVGAVVRASAICAGAAASGAEAER</sequence>
<dbReference type="GO" id="GO:0046872">
    <property type="term" value="F:metal ion binding"/>
    <property type="evidence" value="ECO:0007669"/>
    <property type="project" value="UniProtKB-KW"/>
</dbReference>
<dbReference type="InterPro" id="IPR002888">
    <property type="entry name" value="2Fe-2S-bd"/>
</dbReference>
<evidence type="ECO:0000256" key="1">
    <source>
        <dbReference type="ARBA" id="ARBA00022714"/>
    </source>
</evidence>
<evidence type="ECO:0000313" key="9">
    <source>
        <dbReference type="Proteomes" id="UP000585272"/>
    </source>
</evidence>
<dbReference type="GO" id="GO:0043885">
    <property type="term" value="F:anaerobic carbon-monoxide dehydrogenase activity"/>
    <property type="evidence" value="ECO:0007669"/>
    <property type="project" value="UniProtKB-EC"/>
</dbReference>
<dbReference type="InterPro" id="IPR012675">
    <property type="entry name" value="Beta-grasp_dom_sf"/>
</dbReference>
<dbReference type="AlphaFoldDB" id="A0A840IBV7"/>
<evidence type="ECO:0000256" key="4">
    <source>
        <dbReference type="ARBA" id="ARBA00023004"/>
    </source>
</evidence>
<accession>A0A840IBV7</accession>
<dbReference type="InterPro" id="IPR036010">
    <property type="entry name" value="2Fe-2S_ferredoxin-like_sf"/>
</dbReference>
<dbReference type="CDD" id="cd00207">
    <property type="entry name" value="fer2"/>
    <property type="match status" value="1"/>
</dbReference>
<dbReference type="InterPro" id="IPR006058">
    <property type="entry name" value="2Fe2S_fd_BS"/>
</dbReference>
<dbReference type="EC" id="1.2.7.4" evidence="8"/>
<dbReference type="InterPro" id="IPR036884">
    <property type="entry name" value="2Fe-2S-bd_dom_sf"/>
</dbReference>
<keyword evidence="4" id="KW-0408">Iron</keyword>
<evidence type="ECO:0000256" key="6">
    <source>
        <dbReference type="ARBA" id="ARBA00060707"/>
    </source>
</evidence>